<comment type="caution">
    <text evidence="1">The sequence shown here is derived from an EMBL/GenBank/DDBJ whole genome shotgun (WGS) entry which is preliminary data.</text>
</comment>
<dbReference type="InterPro" id="IPR014710">
    <property type="entry name" value="RmlC-like_jellyroll"/>
</dbReference>
<accession>A0A246JP10</accession>
<proteinExistence type="predicted"/>
<keyword evidence="2" id="KW-1185">Reference proteome</keyword>
<dbReference type="AlphaFoldDB" id="A0A246JP10"/>
<dbReference type="Proteomes" id="UP000197361">
    <property type="component" value="Unassembled WGS sequence"/>
</dbReference>
<dbReference type="PANTHER" id="PTHR37943:SF1">
    <property type="entry name" value="PROTEIN VES"/>
    <property type="match status" value="1"/>
</dbReference>
<evidence type="ECO:0000313" key="2">
    <source>
        <dbReference type="Proteomes" id="UP000197361"/>
    </source>
</evidence>
<dbReference type="Gene3D" id="2.60.120.10">
    <property type="entry name" value="Jelly Rolls"/>
    <property type="match status" value="1"/>
</dbReference>
<dbReference type="Pfam" id="PF05962">
    <property type="entry name" value="HutD"/>
    <property type="match status" value="1"/>
</dbReference>
<dbReference type="InterPro" id="IPR010282">
    <property type="entry name" value="Uncharacterised_HutD/Ves"/>
</dbReference>
<dbReference type="SUPFAM" id="SSF51182">
    <property type="entry name" value="RmlC-like cupins"/>
    <property type="match status" value="1"/>
</dbReference>
<evidence type="ECO:0000313" key="1">
    <source>
        <dbReference type="EMBL" id="OWQ94501.1"/>
    </source>
</evidence>
<organism evidence="1 2">
    <name type="scientific">Sphingopyxis bauzanensis</name>
    <dbReference type="NCBI Taxonomy" id="651663"/>
    <lineage>
        <taxon>Bacteria</taxon>
        <taxon>Pseudomonadati</taxon>
        <taxon>Pseudomonadota</taxon>
        <taxon>Alphaproteobacteria</taxon>
        <taxon>Sphingomonadales</taxon>
        <taxon>Sphingomonadaceae</taxon>
        <taxon>Sphingopyxis</taxon>
    </lineage>
</organism>
<dbReference type="PANTHER" id="PTHR37943">
    <property type="entry name" value="PROTEIN VES"/>
    <property type="match status" value="1"/>
</dbReference>
<sequence length="199" mass="21604">MRPRQRSRPARHHRVTGVLHLASRAYIARPWRNGGGITHDIVTVPAGAGEDDFWWRASIATIAAAGPFSFWPQVDRAFLLLRRELLLTIGDSGEQRISPGARAIRFAGEAAVAARPVEGPCTVFNLMARRGRSRIAVDCWTTARPSTAAQCLLLAEQPTTVRVHGDAIALAQQDALLLTGGIPAGLTFDRPLIAVEIFV</sequence>
<gene>
    <name evidence="1" type="ORF">CDQ92_15520</name>
</gene>
<name>A0A246JP10_9SPHN</name>
<dbReference type="EMBL" id="NISK01000004">
    <property type="protein sequence ID" value="OWQ94501.1"/>
    <property type="molecule type" value="Genomic_DNA"/>
</dbReference>
<protein>
    <submittedName>
        <fullName evidence="1">HutD-family protein</fullName>
    </submittedName>
</protein>
<dbReference type="InterPro" id="IPR011051">
    <property type="entry name" value="RmlC_Cupin_sf"/>
</dbReference>
<reference evidence="1 2" key="1">
    <citation type="journal article" date="2010" name="Int. J. Syst. Evol. Microbiol.">
        <title>Sphingopyxis bauzanensis sp. nov., a psychrophilic bacterium isolated from soil.</title>
        <authorList>
            <person name="Zhang D.C."/>
            <person name="Liu H.C."/>
            <person name="Xin Y.H."/>
            <person name="Zhou Y.G."/>
            <person name="Schinner F."/>
            <person name="Margesin R."/>
        </authorList>
    </citation>
    <scope>NUCLEOTIDE SEQUENCE [LARGE SCALE GENOMIC DNA]</scope>
    <source>
        <strain evidence="1 2">DSM 22271</strain>
    </source>
</reference>